<evidence type="ECO:0000259" key="1">
    <source>
        <dbReference type="Pfam" id="PF07727"/>
    </source>
</evidence>
<gene>
    <name evidence="2" type="ORF">FSB_LOCUS60031</name>
</gene>
<proteinExistence type="predicted"/>
<name>A0A2N9J6Q8_FAGSY</name>
<protein>
    <recommendedName>
        <fullName evidence="1">Reverse transcriptase Ty1/copia-type domain-containing protein</fullName>
    </recommendedName>
</protein>
<reference evidence="2" key="1">
    <citation type="submission" date="2018-02" db="EMBL/GenBank/DDBJ databases">
        <authorList>
            <person name="Cohen D.B."/>
            <person name="Kent A.D."/>
        </authorList>
    </citation>
    <scope>NUCLEOTIDE SEQUENCE</scope>
</reference>
<dbReference type="InterPro" id="IPR013103">
    <property type="entry name" value="RVT_2"/>
</dbReference>
<dbReference type="EMBL" id="OIVN01006391">
    <property type="protein sequence ID" value="SPD32149.1"/>
    <property type="molecule type" value="Genomic_DNA"/>
</dbReference>
<evidence type="ECO:0000313" key="2">
    <source>
        <dbReference type="EMBL" id="SPD32149.1"/>
    </source>
</evidence>
<organism evidence="2">
    <name type="scientific">Fagus sylvatica</name>
    <name type="common">Beechnut</name>
    <dbReference type="NCBI Taxonomy" id="28930"/>
    <lineage>
        <taxon>Eukaryota</taxon>
        <taxon>Viridiplantae</taxon>
        <taxon>Streptophyta</taxon>
        <taxon>Embryophyta</taxon>
        <taxon>Tracheophyta</taxon>
        <taxon>Spermatophyta</taxon>
        <taxon>Magnoliopsida</taxon>
        <taxon>eudicotyledons</taxon>
        <taxon>Gunneridae</taxon>
        <taxon>Pentapetalae</taxon>
        <taxon>rosids</taxon>
        <taxon>fabids</taxon>
        <taxon>Fagales</taxon>
        <taxon>Fagaceae</taxon>
        <taxon>Fagus</taxon>
    </lineage>
</organism>
<sequence>MAKPMRLWWPAMKIFVDLSEAKERVRTTLESLPLGKKPIGCKWIFKIKYHADGTIERYKAQLVPKGYTQVEGLDFHETYAPMAKLVTVRCLLAVAAVKNWDIHQMDVHMPSYMVIYMTIPPGFAKPIDHSLFTFQKDSAFKAVLMILVHSNTSLALKWPVLLPGIFLCQRKYTLDILTECGMLGTKPCLFPMEQQHHLTSDSGPPIKDPSQYRRLVGRLIYLTITRPEITYSVHILSQFMTNPHQGHLDAAMRVLHYLKSCPGQGIFPSSSSELTLQAYCDSDWAGCPMTRRSTTGYFTMLSSSLIS</sequence>
<accession>A0A2N9J6Q8</accession>
<dbReference type="AlphaFoldDB" id="A0A2N9J6Q8"/>
<dbReference type="PANTHER" id="PTHR11439:SF511">
    <property type="match status" value="1"/>
</dbReference>
<feature type="domain" description="Reverse transcriptase Ty1/copia-type" evidence="1">
    <location>
        <begin position="29"/>
        <end position="125"/>
    </location>
</feature>
<dbReference type="PANTHER" id="PTHR11439">
    <property type="entry name" value="GAG-POL-RELATED RETROTRANSPOSON"/>
    <property type="match status" value="1"/>
</dbReference>
<dbReference type="Pfam" id="PF07727">
    <property type="entry name" value="RVT_2"/>
    <property type="match status" value="1"/>
</dbReference>